<evidence type="ECO:0000256" key="1">
    <source>
        <dbReference type="SAM" id="MobiDB-lite"/>
    </source>
</evidence>
<name>F0VPZ7_NEOCL</name>
<dbReference type="InParanoid" id="F0VPZ7"/>
<dbReference type="Pfam" id="PF07818">
    <property type="entry name" value="HCNGP"/>
    <property type="match status" value="1"/>
</dbReference>
<feature type="region of interest" description="Disordered" evidence="1">
    <location>
        <begin position="1"/>
        <end position="107"/>
    </location>
</feature>
<gene>
    <name evidence="3" type="ORF">BN1204_062200</name>
    <name evidence="2" type="ORF">NCLIV_062200</name>
</gene>
<organism evidence="2 4">
    <name type="scientific">Neospora caninum (strain Liverpool)</name>
    <dbReference type="NCBI Taxonomy" id="572307"/>
    <lineage>
        <taxon>Eukaryota</taxon>
        <taxon>Sar</taxon>
        <taxon>Alveolata</taxon>
        <taxon>Apicomplexa</taxon>
        <taxon>Conoidasida</taxon>
        <taxon>Coccidia</taxon>
        <taxon>Eucoccidiorida</taxon>
        <taxon>Eimeriorina</taxon>
        <taxon>Sarcocystidae</taxon>
        <taxon>Neospora</taxon>
    </lineage>
</organism>
<dbReference type="OMA" id="PGMNINF"/>
<dbReference type="VEuPathDB" id="ToxoDB:NCLIV_062200"/>
<feature type="compositionally biased region" description="Low complexity" evidence="1">
    <location>
        <begin position="52"/>
        <end position="65"/>
    </location>
</feature>
<reference evidence="3" key="4">
    <citation type="journal article" date="2015" name="PLoS ONE">
        <title>Comprehensive Evaluation of Toxoplasma gondii VEG and Neospora caninum LIV Genomes with Tachyzoite Stage Transcriptome and Proteome Defines Novel Transcript Features.</title>
        <authorList>
            <person name="Ramaprasad A."/>
            <person name="Mourier T."/>
            <person name="Naeem R."/>
            <person name="Malas T.B."/>
            <person name="Moussa E."/>
            <person name="Panigrahi A."/>
            <person name="Vermont S.J."/>
            <person name="Otto T.D."/>
            <person name="Wastling J."/>
            <person name="Pain A."/>
        </authorList>
    </citation>
    <scope>NUCLEOTIDE SEQUENCE</scope>
    <source>
        <strain evidence="3">Liverpool</strain>
    </source>
</reference>
<proteinExistence type="predicted"/>
<feature type="region of interest" description="Disordered" evidence="1">
    <location>
        <begin position="451"/>
        <end position="498"/>
    </location>
</feature>
<evidence type="ECO:0000313" key="2">
    <source>
        <dbReference type="EMBL" id="CBZ55794.1"/>
    </source>
</evidence>
<evidence type="ECO:0000313" key="4">
    <source>
        <dbReference type="Proteomes" id="UP000007494"/>
    </source>
</evidence>
<evidence type="ECO:0000313" key="3">
    <source>
        <dbReference type="EMBL" id="CEL70537.1"/>
    </source>
</evidence>
<dbReference type="GO" id="GO:0006355">
    <property type="term" value="P:regulation of DNA-templated transcription"/>
    <property type="evidence" value="ECO:0007669"/>
    <property type="project" value="InterPro"/>
</dbReference>
<reference evidence="2" key="1">
    <citation type="submission" date="2011-02" db="EMBL/GenBank/DDBJ databases">
        <authorList>
            <person name="Aslett M."/>
        </authorList>
    </citation>
    <scope>NUCLEOTIDE SEQUENCE</scope>
    <source>
        <strain evidence="2">Liverpool</strain>
    </source>
</reference>
<dbReference type="EMBL" id="LN714487">
    <property type="protein sequence ID" value="CEL70537.1"/>
    <property type="molecule type" value="Genomic_DNA"/>
</dbReference>
<reference evidence="2" key="2">
    <citation type="submission" date="2011-03" db="EMBL/GenBank/DDBJ databases">
        <title>Comparative genomics and transcriptomics of Neospora caninum and Toxoplasma gondii.</title>
        <authorList>
            <person name="Reid A.J."/>
            <person name="Sohal A."/>
            <person name="Harris D."/>
            <person name="Quail M."/>
            <person name="Sanders M."/>
            <person name="Berriman M."/>
            <person name="Wastling J.M."/>
            <person name="Pain A."/>
        </authorList>
    </citation>
    <scope>NUCLEOTIDE SEQUENCE</scope>
    <source>
        <strain evidence="2">Liverpool</strain>
    </source>
</reference>
<dbReference type="GO" id="GO:0005634">
    <property type="term" value="C:nucleus"/>
    <property type="evidence" value="ECO:0007669"/>
    <property type="project" value="TreeGrafter"/>
</dbReference>
<dbReference type="GeneID" id="13441225"/>
<keyword evidence="4" id="KW-1185">Reference proteome</keyword>
<dbReference type="OrthoDB" id="331457at2759"/>
<dbReference type="PANTHER" id="PTHR13464:SF0">
    <property type="entry name" value="SAP30-BINDING PROTEIN"/>
    <property type="match status" value="1"/>
</dbReference>
<feature type="region of interest" description="Disordered" evidence="1">
    <location>
        <begin position="265"/>
        <end position="288"/>
    </location>
</feature>
<feature type="region of interest" description="Disordered" evidence="1">
    <location>
        <begin position="320"/>
        <end position="355"/>
    </location>
</feature>
<dbReference type="EMBL" id="FR823393">
    <property type="protein sequence ID" value="CBZ55794.1"/>
    <property type="molecule type" value="Genomic_DNA"/>
</dbReference>
<protein>
    <submittedName>
        <fullName evidence="2">HCNGP-like family protein, related</fullName>
    </submittedName>
</protein>
<dbReference type="PANTHER" id="PTHR13464">
    <property type="entry name" value="TRANSCRIPTIONAL REGULATOR PROTEIN HCNGP"/>
    <property type="match status" value="1"/>
</dbReference>
<dbReference type="AlphaFoldDB" id="F0VPZ7"/>
<dbReference type="eggNOG" id="ENOG502QYZZ">
    <property type="taxonomic scope" value="Eukaryota"/>
</dbReference>
<sequence length="498" mass="51978">MSLVDYGFYSDEEEEETLEGRDGPTGLEEANESGVPAGIVGDDGGVTPPPGAASRSVSSRVAPRGVPDDSGTQIDYEDMEEDGPSVERASDPTEDSDAGALAKGDSHRLRVRTALSASGDLHTDCHPVDGSVADVSDDEAPQQNTSGARRAHDRQIFSGRPPTEGHVSLMPQAPAGDVPQELLRTVERLQQLKRRGITVNGNIAASLDFKNPYLLEKIMKVFDIDPYCSNYPASVFDPARVTPWEPEGGVSFAVHLMRRFESRRQLTRRTDSHAGRETERATPPLPVSVPSVPLAVGAAASTASASNVVPLPATTSEFILGATNGSTRRSHSRSGLERISPPASRQADQTVPQSGSAAASSAMAAAAQLSAVIQQAALKAAAAQAGAVASSLQQQLQQRLLSGQTGFVHQKPLLETQSAAAAAAIAARNHVGGQLNGPGMNINFSQQRSVFVPSPSGAAGHGSEPGWTGRAGNEGDANAKKRSRDGMGTTASKPHPTS</sequence>
<reference evidence="4" key="3">
    <citation type="journal article" date="2012" name="PLoS Pathog.">
        <title>Comparative genomics of the apicomplexan parasites Toxoplasma gondii and Neospora caninum: Coccidia differing in host range and transmission strategy.</title>
        <authorList>
            <person name="Reid A.J."/>
            <person name="Vermont S.J."/>
            <person name="Cotton J.A."/>
            <person name="Harris D."/>
            <person name="Hill-Cawthorne G.A."/>
            <person name="Konen-Waisman S."/>
            <person name="Latham S.M."/>
            <person name="Mourier T."/>
            <person name="Norton R."/>
            <person name="Quail M.A."/>
            <person name="Sanders M."/>
            <person name="Shanmugam D."/>
            <person name="Sohal A."/>
            <person name="Wasmuth J.D."/>
            <person name="Brunk B."/>
            <person name="Grigg M.E."/>
            <person name="Howard J.C."/>
            <person name="Parkinson J."/>
            <person name="Roos D.S."/>
            <person name="Trees A.J."/>
            <person name="Berriman M."/>
            <person name="Pain A."/>
            <person name="Wastling J.M."/>
        </authorList>
    </citation>
    <scope>NUCLEOTIDE SEQUENCE [LARGE SCALE GENOMIC DNA]</scope>
    <source>
        <strain evidence="4">Liverpool</strain>
    </source>
</reference>
<dbReference type="RefSeq" id="XP_003885820.1">
    <property type="nucleotide sequence ID" value="XM_003885771.1"/>
</dbReference>
<accession>F0VPZ7</accession>
<feature type="compositionally biased region" description="Polar residues" evidence="1">
    <location>
        <begin position="489"/>
        <end position="498"/>
    </location>
</feature>
<dbReference type="Proteomes" id="UP000007494">
    <property type="component" value="Chromosome XII"/>
</dbReference>
<feature type="compositionally biased region" description="Acidic residues" evidence="1">
    <location>
        <begin position="75"/>
        <end position="84"/>
    </location>
</feature>
<dbReference type="InterPro" id="IPR012479">
    <property type="entry name" value="SAP30BP"/>
</dbReference>
<feature type="compositionally biased region" description="Basic and acidic residues" evidence="1">
    <location>
        <begin position="265"/>
        <end position="280"/>
    </location>
</feature>
<feature type="region of interest" description="Disordered" evidence="1">
    <location>
        <begin position="120"/>
        <end position="165"/>
    </location>
</feature>